<name>A0ABP2K8P6_9ACTN</name>
<keyword evidence="2" id="KW-1185">Reference proteome</keyword>
<organism evidence="1 2">
    <name type="scientific">Cutibacterium modestum HL044PA1</name>
    <dbReference type="NCBI Taxonomy" id="765109"/>
    <lineage>
        <taxon>Bacteria</taxon>
        <taxon>Bacillati</taxon>
        <taxon>Actinomycetota</taxon>
        <taxon>Actinomycetes</taxon>
        <taxon>Propionibacteriales</taxon>
        <taxon>Propionibacteriaceae</taxon>
        <taxon>Cutibacterium</taxon>
        <taxon>Cutibacterium modestum</taxon>
    </lineage>
</organism>
<evidence type="ECO:0000313" key="2">
    <source>
        <dbReference type="Proteomes" id="UP000003179"/>
    </source>
</evidence>
<accession>A0ABP2K8P6</accession>
<evidence type="ECO:0000313" key="1">
    <source>
        <dbReference type="EMBL" id="EFS93303.1"/>
    </source>
</evidence>
<dbReference type="Proteomes" id="UP000003179">
    <property type="component" value="Unassembled WGS sequence"/>
</dbReference>
<dbReference type="EMBL" id="ADZU01000011">
    <property type="protein sequence ID" value="EFS93303.1"/>
    <property type="molecule type" value="Genomic_DNA"/>
</dbReference>
<reference evidence="1" key="1">
    <citation type="submission" date="2010-08" db="EMBL/GenBank/DDBJ databases">
        <authorList>
            <person name="Weinstock G."/>
            <person name="Sodergren E."/>
            <person name="Clifton S."/>
            <person name="Fulton L."/>
            <person name="Fulton B."/>
            <person name="Courtney L."/>
            <person name="Fronick C."/>
            <person name="Harrison M."/>
            <person name="Strong C."/>
            <person name="Farmer C."/>
            <person name="Delahaunty K."/>
            <person name="Markovic C."/>
            <person name="Hall O."/>
            <person name="Minx P."/>
            <person name="Tomlinson C."/>
            <person name="Mitreva M."/>
            <person name="Hou S."/>
            <person name="Chen J."/>
            <person name="Wollam A."/>
            <person name="Pepin K.H."/>
            <person name="Johnson M."/>
            <person name="Bhonagiri V."/>
            <person name="Zhang X."/>
            <person name="Suruliraj S."/>
            <person name="Warren W."/>
            <person name="Chinwalla A."/>
            <person name="Mardis E.R."/>
            <person name="Wilson R.K."/>
        </authorList>
    </citation>
    <scope>NUCLEOTIDE SEQUENCE [LARGE SCALE GENOMIC DNA]</scope>
    <source>
        <strain evidence="1">HL044PA1</strain>
    </source>
</reference>
<protein>
    <submittedName>
        <fullName evidence="1">Uncharacterized protein</fullName>
    </submittedName>
</protein>
<comment type="caution">
    <text evidence="1">The sequence shown here is derived from an EMBL/GenBank/DDBJ whole genome shotgun (WGS) entry which is preliminary data.</text>
</comment>
<gene>
    <name evidence="1" type="ORF">HMPREF9607_00516</name>
</gene>
<proteinExistence type="predicted"/>
<sequence length="48" mass="5367">MRHGGVGYWRTSDGVKFDVIVKYDGRADVTAAEVAHQRSWARDSRTTG</sequence>